<dbReference type="EMBL" id="JASFZW010000013">
    <property type="protein sequence ID" value="KAK2075833.1"/>
    <property type="molecule type" value="Genomic_DNA"/>
</dbReference>
<dbReference type="InterPro" id="IPR006593">
    <property type="entry name" value="Cyt_b561/ferric_Rdtase_TM"/>
</dbReference>
<keyword evidence="8 12" id="KW-1133">Transmembrane helix</keyword>
<feature type="region of interest" description="Disordered" evidence="11">
    <location>
        <begin position="188"/>
        <end position="210"/>
    </location>
</feature>
<evidence type="ECO:0000256" key="8">
    <source>
        <dbReference type="ARBA" id="ARBA00022989"/>
    </source>
</evidence>
<sequence length="210" mass="23271">MAGSVADHPLVRRLASSQDAVLKVSGVFSGVLFAWHPVLMSVGFLGLMTEGLLAAVRFRPLDGQARTSAIFHHAYLQIVSITSIYKNKNRLGKEHFASLHAKTGLVTFGLAMVAPLGGILSFRKLGLLPLLPQQWQAHIKWVHRSWGLLVWSLGIVVVQLAGFKVHIWRLVVNLLAVAMFTHMRKHDRSSRSSSPLELQMNSPNTMTKDH</sequence>
<feature type="transmembrane region" description="Helical" evidence="12">
    <location>
        <begin position="105"/>
        <end position="122"/>
    </location>
</feature>
<keyword evidence="7" id="KW-0249">Electron transport</keyword>
<evidence type="ECO:0000256" key="2">
    <source>
        <dbReference type="ARBA" id="ARBA00004141"/>
    </source>
</evidence>
<evidence type="ECO:0000256" key="1">
    <source>
        <dbReference type="ARBA" id="ARBA00001970"/>
    </source>
</evidence>
<reference evidence="14" key="1">
    <citation type="submission" date="2021-01" db="EMBL/GenBank/DDBJ databases">
        <authorList>
            <person name="Eckstrom K.M.E."/>
        </authorList>
    </citation>
    <scope>NUCLEOTIDE SEQUENCE</scope>
    <source>
        <strain evidence="14">UVCC 0001</strain>
    </source>
</reference>
<feature type="compositionally biased region" description="Polar residues" evidence="11">
    <location>
        <begin position="191"/>
        <end position="210"/>
    </location>
</feature>
<evidence type="ECO:0000256" key="10">
    <source>
        <dbReference type="ARBA" id="ARBA00023136"/>
    </source>
</evidence>
<dbReference type="GO" id="GO:0140575">
    <property type="term" value="F:transmembrane monodehydroascorbate reductase activity"/>
    <property type="evidence" value="ECO:0007669"/>
    <property type="project" value="InterPro"/>
</dbReference>
<accession>A0AAD9IDF0</accession>
<keyword evidence="15" id="KW-1185">Reference proteome</keyword>
<proteinExistence type="predicted"/>
<dbReference type="Pfam" id="PF03188">
    <property type="entry name" value="Cytochrom_B561"/>
    <property type="match status" value="1"/>
</dbReference>
<keyword evidence="5 12" id="KW-0812">Transmembrane</keyword>
<evidence type="ECO:0000256" key="3">
    <source>
        <dbReference type="ARBA" id="ARBA00022448"/>
    </source>
</evidence>
<gene>
    <name evidence="14" type="ORF">QBZ16_001574</name>
</gene>
<dbReference type="SMART" id="SM00665">
    <property type="entry name" value="B561"/>
    <property type="match status" value="1"/>
</dbReference>
<name>A0AAD9IDF0_PROWI</name>
<feature type="transmembrane region" description="Helical" evidence="12">
    <location>
        <begin position="143"/>
        <end position="161"/>
    </location>
</feature>
<dbReference type="GO" id="GO:0016020">
    <property type="term" value="C:membrane"/>
    <property type="evidence" value="ECO:0007669"/>
    <property type="project" value="UniProtKB-SubCell"/>
</dbReference>
<keyword evidence="6" id="KW-0479">Metal-binding</keyword>
<evidence type="ECO:0000256" key="4">
    <source>
        <dbReference type="ARBA" id="ARBA00022617"/>
    </source>
</evidence>
<dbReference type="Gene3D" id="1.20.120.1770">
    <property type="match status" value="1"/>
</dbReference>
<dbReference type="InterPro" id="IPR045150">
    <property type="entry name" value="CYB561D1/2"/>
</dbReference>
<keyword evidence="3" id="KW-0813">Transport</keyword>
<feature type="transmembrane region" description="Helical" evidence="12">
    <location>
        <begin position="33"/>
        <end position="56"/>
    </location>
</feature>
<protein>
    <recommendedName>
        <fullName evidence="13">Cytochrome b561 domain-containing protein</fullName>
    </recommendedName>
</protein>
<keyword evidence="10 12" id="KW-0472">Membrane</keyword>
<keyword evidence="9" id="KW-0408">Iron</keyword>
<evidence type="ECO:0000259" key="13">
    <source>
        <dbReference type="SMART" id="SM00665"/>
    </source>
</evidence>
<comment type="caution">
    <text evidence="14">The sequence shown here is derived from an EMBL/GenBank/DDBJ whole genome shotgun (WGS) entry which is preliminary data.</text>
</comment>
<dbReference type="PANTHER" id="PTHR15422">
    <property type="entry name" value="OS05G0565100 PROTEIN"/>
    <property type="match status" value="1"/>
</dbReference>
<evidence type="ECO:0000256" key="6">
    <source>
        <dbReference type="ARBA" id="ARBA00022723"/>
    </source>
</evidence>
<keyword evidence="4" id="KW-0349">Heme</keyword>
<feature type="transmembrane region" description="Helical" evidence="12">
    <location>
        <begin position="68"/>
        <end position="85"/>
    </location>
</feature>
<feature type="domain" description="Cytochrome b561" evidence="13">
    <location>
        <begin position="35"/>
        <end position="162"/>
    </location>
</feature>
<comment type="cofactor">
    <cofactor evidence="1">
        <name>heme b</name>
        <dbReference type="ChEBI" id="CHEBI:60344"/>
    </cofactor>
</comment>
<evidence type="ECO:0000313" key="15">
    <source>
        <dbReference type="Proteomes" id="UP001255856"/>
    </source>
</evidence>
<evidence type="ECO:0000313" key="14">
    <source>
        <dbReference type="EMBL" id="KAK2075833.1"/>
    </source>
</evidence>
<evidence type="ECO:0000256" key="5">
    <source>
        <dbReference type="ARBA" id="ARBA00022692"/>
    </source>
</evidence>
<evidence type="ECO:0000256" key="12">
    <source>
        <dbReference type="SAM" id="Phobius"/>
    </source>
</evidence>
<organism evidence="14 15">
    <name type="scientific">Prototheca wickerhamii</name>
    <dbReference type="NCBI Taxonomy" id="3111"/>
    <lineage>
        <taxon>Eukaryota</taxon>
        <taxon>Viridiplantae</taxon>
        <taxon>Chlorophyta</taxon>
        <taxon>core chlorophytes</taxon>
        <taxon>Trebouxiophyceae</taxon>
        <taxon>Chlorellales</taxon>
        <taxon>Chlorellaceae</taxon>
        <taxon>Prototheca</taxon>
    </lineage>
</organism>
<evidence type="ECO:0000256" key="9">
    <source>
        <dbReference type="ARBA" id="ARBA00023004"/>
    </source>
</evidence>
<evidence type="ECO:0000256" key="11">
    <source>
        <dbReference type="SAM" id="MobiDB-lite"/>
    </source>
</evidence>
<evidence type="ECO:0000256" key="7">
    <source>
        <dbReference type="ARBA" id="ARBA00022982"/>
    </source>
</evidence>
<dbReference type="AlphaFoldDB" id="A0AAD9IDF0"/>
<dbReference type="PANTHER" id="PTHR15422:SF45">
    <property type="entry name" value="CYTOCHROME B561 DOMAIN-CONTAINING PROTEIN"/>
    <property type="match status" value="1"/>
</dbReference>
<dbReference type="GO" id="GO:0046872">
    <property type="term" value="F:metal ion binding"/>
    <property type="evidence" value="ECO:0007669"/>
    <property type="project" value="UniProtKB-KW"/>
</dbReference>
<comment type="subcellular location">
    <subcellularLocation>
        <location evidence="2">Membrane</location>
        <topology evidence="2">Multi-pass membrane protein</topology>
    </subcellularLocation>
</comment>
<dbReference type="Proteomes" id="UP001255856">
    <property type="component" value="Unassembled WGS sequence"/>
</dbReference>